<name>E6W2F2_DESIS</name>
<dbReference type="PANTHER" id="PTHR48100">
    <property type="entry name" value="BROAD-SPECIFICITY PHOSPHATASE YOR283W-RELATED"/>
    <property type="match status" value="1"/>
</dbReference>
<dbReference type="CDD" id="cd07067">
    <property type="entry name" value="HP_PGM_like"/>
    <property type="match status" value="1"/>
</dbReference>
<evidence type="ECO:0000256" key="1">
    <source>
        <dbReference type="PIRSR" id="PIRSR613078-2"/>
    </source>
</evidence>
<dbReference type="RefSeq" id="WP_013506582.1">
    <property type="nucleotide sequence ID" value="NC_014836.1"/>
</dbReference>
<feature type="binding site" evidence="1">
    <location>
        <position position="66"/>
    </location>
    <ligand>
        <name>substrate</name>
    </ligand>
</feature>
<dbReference type="InterPro" id="IPR029033">
    <property type="entry name" value="His_PPase_superfam"/>
</dbReference>
<sequence length="208" mass="23477">MPTAAPLKTYYLARHGQVEEAFHGIFYGWLDPGLSDLGHQQAGRLAHHLNTLELAFDACYSSDLQRCHHSLQTMALHGARLPDPLVLPGLREKNMGKAEGLPFHQVLQQYPHLHPKGRNWLEVEEGESLAQFTRRVQTAWEEVRRSAPAGNSLIMCHGGVIRVVVAHLLHCPLRALSHMRVDHCSLTIIEEYEDSLALRSLNRQIHLS</sequence>
<protein>
    <submittedName>
        <fullName evidence="2">Phosphoglycerate mutase</fullName>
    </submittedName>
</protein>
<dbReference type="Gene3D" id="3.40.50.1240">
    <property type="entry name" value="Phosphoglycerate mutase-like"/>
    <property type="match status" value="1"/>
</dbReference>
<evidence type="ECO:0000313" key="3">
    <source>
        <dbReference type="Proteomes" id="UP000002572"/>
    </source>
</evidence>
<dbReference type="OrthoDB" id="7925971at2"/>
<dbReference type="SMART" id="SM00855">
    <property type="entry name" value="PGAM"/>
    <property type="match status" value="1"/>
</dbReference>
<dbReference type="eggNOG" id="COG0406">
    <property type="taxonomic scope" value="Bacteria"/>
</dbReference>
<dbReference type="GO" id="GO:0005737">
    <property type="term" value="C:cytoplasm"/>
    <property type="evidence" value="ECO:0007669"/>
    <property type="project" value="TreeGrafter"/>
</dbReference>
<dbReference type="EMBL" id="CP002432">
    <property type="protein sequence ID" value="ADU66702.1"/>
    <property type="molecule type" value="Genomic_DNA"/>
</dbReference>
<dbReference type="KEGG" id="din:Selin_1975"/>
<gene>
    <name evidence="2" type="ordered locus">Selin_1975</name>
</gene>
<dbReference type="Proteomes" id="UP000002572">
    <property type="component" value="Chromosome"/>
</dbReference>
<evidence type="ECO:0000313" key="2">
    <source>
        <dbReference type="EMBL" id="ADU66702.1"/>
    </source>
</evidence>
<dbReference type="FunCoup" id="E6W2F2">
    <property type="interactions" value="368"/>
</dbReference>
<organism evidence="2 3">
    <name type="scientific">Desulfurispirillum indicum (strain ATCC BAA-1389 / DSM 22839 / S5)</name>
    <dbReference type="NCBI Taxonomy" id="653733"/>
    <lineage>
        <taxon>Bacteria</taxon>
        <taxon>Pseudomonadati</taxon>
        <taxon>Chrysiogenota</taxon>
        <taxon>Chrysiogenia</taxon>
        <taxon>Chrysiogenales</taxon>
        <taxon>Chrysiogenaceae</taxon>
        <taxon>Desulfurispirillum</taxon>
    </lineage>
</organism>
<proteinExistence type="predicted"/>
<dbReference type="Pfam" id="PF00300">
    <property type="entry name" value="His_Phos_1"/>
    <property type="match status" value="1"/>
</dbReference>
<dbReference type="HOGENOM" id="CLU_033323_8_2_0"/>
<keyword evidence="3" id="KW-1185">Reference proteome</keyword>
<dbReference type="AlphaFoldDB" id="E6W2F2"/>
<dbReference type="PIRSF" id="PIRSF000709">
    <property type="entry name" value="6PFK_2-Ptase"/>
    <property type="match status" value="1"/>
</dbReference>
<accession>E6W2F2</accession>
<dbReference type="GO" id="GO:0016791">
    <property type="term" value="F:phosphatase activity"/>
    <property type="evidence" value="ECO:0007669"/>
    <property type="project" value="TreeGrafter"/>
</dbReference>
<dbReference type="PANTHER" id="PTHR48100:SF1">
    <property type="entry name" value="HISTIDINE PHOSPHATASE FAMILY PROTEIN-RELATED"/>
    <property type="match status" value="1"/>
</dbReference>
<dbReference type="SUPFAM" id="SSF53254">
    <property type="entry name" value="Phosphoglycerate mutase-like"/>
    <property type="match status" value="1"/>
</dbReference>
<reference evidence="2 3" key="1">
    <citation type="submission" date="2010-12" db="EMBL/GenBank/DDBJ databases">
        <title>Complete sequence of Desulfurispirillum indicum S5.</title>
        <authorList>
            <consortium name="US DOE Joint Genome Institute"/>
            <person name="Lucas S."/>
            <person name="Copeland A."/>
            <person name="Lapidus A."/>
            <person name="Cheng J.-F."/>
            <person name="Goodwin L."/>
            <person name="Pitluck S."/>
            <person name="Chertkov O."/>
            <person name="Held B."/>
            <person name="Detter J.C."/>
            <person name="Han C."/>
            <person name="Tapia R."/>
            <person name="Land M."/>
            <person name="Hauser L."/>
            <person name="Kyrpides N."/>
            <person name="Ivanova N."/>
            <person name="Mikhailova N."/>
            <person name="Haggblom M."/>
            <person name="Rauschenbach I."/>
            <person name="Bini E."/>
            <person name="Woyke T."/>
        </authorList>
    </citation>
    <scope>NUCLEOTIDE SEQUENCE [LARGE SCALE GENOMIC DNA]</scope>
    <source>
        <strain evidence="3">ATCC BAA-1389 / DSM 22839 / S5</strain>
    </source>
</reference>
<dbReference type="STRING" id="653733.Selin_1975"/>
<dbReference type="InterPro" id="IPR050275">
    <property type="entry name" value="PGM_Phosphatase"/>
</dbReference>
<dbReference type="InterPro" id="IPR013078">
    <property type="entry name" value="His_Pase_superF_clade-1"/>
</dbReference>
<dbReference type="InParanoid" id="E6W2F2"/>